<evidence type="ECO:0000313" key="3">
    <source>
        <dbReference type="Proteomes" id="UP000188320"/>
    </source>
</evidence>
<protein>
    <submittedName>
        <fullName evidence="2">Uncharacterized protein</fullName>
    </submittedName>
</protein>
<dbReference type="AlphaFoldDB" id="A0A1R1PU13"/>
<reference evidence="3" key="1">
    <citation type="submission" date="2017-01" db="EMBL/GenBank/DDBJ databases">
        <authorList>
            <person name="Wang Y."/>
            <person name="White M."/>
            <person name="Kvist S."/>
            <person name="Moncalvo J.-M."/>
        </authorList>
    </citation>
    <scope>NUCLEOTIDE SEQUENCE [LARGE SCALE GENOMIC DNA]</scope>
    <source>
        <strain evidence="3">COL-18-3</strain>
    </source>
</reference>
<gene>
    <name evidence="2" type="ORF">AX774_g2036</name>
</gene>
<name>A0A1R1PU13_ZANCU</name>
<sequence length="201" mass="22115">MALTSHQRTAISHRHSIPHLIPNIVRVQMLLTPSILHLSPKYKHRPSNKRCCMSLTCRTRSFRNSPPALPPNKYTSPECSAHDSPRRGNNLYPSTRLSLHILPPLFCPAALVIDDLSKLSPPNVPLLVVLCLYGLLDIPLKLVLPPISPILIPIAPLLPPPTPLIMLSPLLPLPILSLLPPPTPPSRLNPFLSSINPVVDL</sequence>
<proteinExistence type="predicted"/>
<keyword evidence="3" id="KW-1185">Reference proteome</keyword>
<feature type="region of interest" description="Disordered" evidence="1">
    <location>
        <begin position="64"/>
        <end position="87"/>
    </location>
</feature>
<dbReference type="Proteomes" id="UP000188320">
    <property type="component" value="Unassembled WGS sequence"/>
</dbReference>
<comment type="caution">
    <text evidence="2">The sequence shown here is derived from an EMBL/GenBank/DDBJ whole genome shotgun (WGS) entry which is preliminary data.</text>
</comment>
<organism evidence="2 3">
    <name type="scientific">Zancudomyces culisetae</name>
    <name type="common">Gut fungus</name>
    <name type="synonym">Smittium culisetae</name>
    <dbReference type="NCBI Taxonomy" id="1213189"/>
    <lineage>
        <taxon>Eukaryota</taxon>
        <taxon>Fungi</taxon>
        <taxon>Fungi incertae sedis</taxon>
        <taxon>Zoopagomycota</taxon>
        <taxon>Kickxellomycotina</taxon>
        <taxon>Harpellomycetes</taxon>
        <taxon>Harpellales</taxon>
        <taxon>Legeriomycetaceae</taxon>
        <taxon>Zancudomyces</taxon>
    </lineage>
</organism>
<evidence type="ECO:0000256" key="1">
    <source>
        <dbReference type="SAM" id="MobiDB-lite"/>
    </source>
</evidence>
<evidence type="ECO:0000313" key="2">
    <source>
        <dbReference type="EMBL" id="OMH84437.1"/>
    </source>
</evidence>
<accession>A0A1R1PU13</accession>
<dbReference type="EMBL" id="LSSK01000196">
    <property type="protein sequence ID" value="OMH84437.1"/>
    <property type="molecule type" value="Genomic_DNA"/>
</dbReference>